<reference evidence="2" key="1">
    <citation type="journal article" date="2014" name="Proc. Natl. Acad. Sci. U.S.A.">
        <title>Extensive sampling of basidiomycete genomes demonstrates inadequacy of the white-rot/brown-rot paradigm for wood decay fungi.</title>
        <authorList>
            <person name="Riley R."/>
            <person name="Salamov A.A."/>
            <person name="Brown D.W."/>
            <person name="Nagy L.G."/>
            <person name="Floudas D."/>
            <person name="Held B.W."/>
            <person name="Levasseur A."/>
            <person name="Lombard V."/>
            <person name="Morin E."/>
            <person name="Otillar R."/>
            <person name="Lindquist E.A."/>
            <person name="Sun H."/>
            <person name="LaButti K.M."/>
            <person name="Schmutz J."/>
            <person name="Jabbour D."/>
            <person name="Luo H."/>
            <person name="Baker S.E."/>
            <person name="Pisabarro A.G."/>
            <person name="Walton J.D."/>
            <person name="Blanchette R.A."/>
            <person name="Henrissat B."/>
            <person name="Martin F."/>
            <person name="Cullen D."/>
            <person name="Hibbett D.S."/>
            <person name="Grigoriev I.V."/>
        </authorList>
    </citation>
    <scope>NUCLEOTIDE SEQUENCE [LARGE SCALE GENOMIC DNA]</scope>
    <source>
        <strain evidence="2">FD-172 SS1</strain>
    </source>
</reference>
<proteinExistence type="predicted"/>
<dbReference type="GO" id="GO:0004553">
    <property type="term" value="F:hydrolase activity, hydrolyzing O-glycosyl compounds"/>
    <property type="evidence" value="ECO:0007669"/>
    <property type="project" value="InterPro"/>
</dbReference>
<protein>
    <submittedName>
        <fullName evidence="1">Uncharacterized protein</fullName>
    </submittedName>
</protein>
<evidence type="ECO:0000313" key="1">
    <source>
        <dbReference type="EMBL" id="KDQ09547.1"/>
    </source>
</evidence>
<dbReference type="Gene3D" id="2.10.10.20">
    <property type="entry name" value="Carbohydrate-binding module superfamily 5/12"/>
    <property type="match status" value="1"/>
</dbReference>
<dbReference type="GO" id="GO:0005576">
    <property type="term" value="C:extracellular region"/>
    <property type="evidence" value="ECO:0007669"/>
    <property type="project" value="InterPro"/>
</dbReference>
<evidence type="ECO:0000313" key="2">
    <source>
        <dbReference type="Proteomes" id="UP000027195"/>
    </source>
</evidence>
<dbReference type="GO" id="GO:0005975">
    <property type="term" value="P:carbohydrate metabolic process"/>
    <property type="evidence" value="ECO:0007669"/>
    <property type="project" value="InterPro"/>
</dbReference>
<dbReference type="GO" id="GO:0030246">
    <property type="term" value="F:carbohydrate binding"/>
    <property type="evidence" value="ECO:0007669"/>
    <property type="project" value="InterPro"/>
</dbReference>
<gene>
    <name evidence="1" type="ORF">BOTBODRAFT_36953</name>
</gene>
<dbReference type="Proteomes" id="UP000027195">
    <property type="component" value="Unassembled WGS sequence"/>
</dbReference>
<keyword evidence="2" id="KW-1185">Reference proteome</keyword>
<sequence>MASVPPSAAQWDSETTYDLGDRVRYQSTIYKSKKDNNIREPSTQADASVLSIICET</sequence>
<organism evidence="1 2">
    <name type="scientific">Botryobasidium botryosum (strain FD-172 SS1)</name>
    <dbReference type="NCBI Taxonomy" id="930990"/>
    <lineage>
        <taxon>Eukaryota</taxon>
        <taxon>Fungi</taxon>
        <taxon>Dikarya</taxon>
        <taxon>Basidiomycota</taxon>
        <taxon>Agaricomycotina</taxon>
        <taxon>Agaricomycetes</taxon>
        <taxon>Cantharellales</taxon>
        <taxon>Botryobasidiaceae</taxon>
        <taxon>Botryobasidium</taxon>
    </lineage>
</organism>
<dbReference type="InterPro" id="IPR036573">
    <property type="entry name" value="CBM_sf_5/12"/>
</dbReference>
<dbReference type="EMBL" id="KL198077">
    <property type="protein sequence ID" value="KDQ09547.1"/>
    <property type="molecule type" value="Genomic_DNA"/>
</dbReference>
<name>A0A067MCC3_BOTB1</name>
<dbReference type="AlphaFoldDB" id="A0A067MCC3"/>
<dbReference type="InParanoid" id="A0A067MCC3"/>
<dbReference type="SUPFAM" id="SSF51055">
    <property type="entry name" value="Carbohydrate binding domain"/>
    <property type="match status" value="1"/>
</dbReference>
<accession>A0A067MCC3</accession>
<dbReference type="HOGENOM" id="CLU_3013887_0_0_1"/>